<dbReference type="InterPro" id="IPR050438">
    <property type="entry name" value="LMW_PTPase"/>
</dbReference>
<gene>
    <name evidence="7" type="ORF">T9A_01624</name>
</gene>
<accession>A0ABR4WCV9</accession>
<dbReference type="InterPro" id="IPR036196">
    <property type="entry name" value="Ptyr_pPase_sf"/>
</dbReference>
<protein>
    <recommendedName>
        <fullName evidence="2">protein-tyrosine-phosphatase</fullName>
        <ecNumber evidence="2">3.1.3.48</ecNumber>
    </recommendedName>
</protein>
<keyword evidence="4" id="KW-0904">Protein phosphatase</keyword>
<dbReference type="Gene3D" id="3.40.50.2300">
    <property type="match status" value="1"/>
</dbReference>
<keyword evidence="8" id="KW-1185">Reference proteome</keyword>
<dbReference type="PANTHER" id="PTHR11717:SF31">
    <property type="entry name" value="LOW MOLECULAR WEIGHT PROTEIN-TYROSINE-PHOSPHATASE ETP-RELATED"/>
    <property type="match status" value="1"/>
</dbReference>
<dbReference type="EC" id="3.1.3.48" evidence="2"/>
<evidence type="ECO:0000256" key="5">
    <source>
        <dbReference type="ARBA" id="ARBA00051722"/>
    </source>
</evidence>
<reference evidence="7 8" key="1">
    <citation type="submission" date="2012-09" db="EMBL/GenBank/DDBJ databases">
        <title>Genome Sequence of alkane-degrading Bacterium Alcanivorax jadensis T9.</title>
        <authorList>
            <person name="Lai Q."/>
            <person name="Shao Z."/>
        </authorList>
    </citation>
    <scope>NUCLEOTIDE SEQUENCE [LARGE SCALE GENOMIC DNA]</scope>
    <source>
        <strain evidence="7 8">T9</strain>
    </source>
</reference>
<evidence type="ECO:0000256" key="1">
    <source>
        <dbReference type="ARBA" id="ARBA00011063"/>
    </source>
</evidence>
<dbReference type="InterPro" id="IPR023485">
    <property type="entry name" value="Ptyr_pPase"/>
</dbReference>
<evidence type="ECO:0000256" key="2">
    <source>
        <dbReference type="ARBA" id="ARBA00013064"/>
    </source>
</evidence>
<dbReference type="Pfam" id="PF01451">
    <property type="entry name" value="LMWPc"/>
    <property type="match status" value="1"/>
</dbReference>
<evidence type="ECO:0000313" key="7">
    <source>
        <dbReference type="EMBL" id="KGD61175.1"/>
    </source>
</evidence>
<comment type="caution">
    <text evidence="7">The sequence shown here is derived from an EMBL/GenBank/DDBJ whole genome shotgun (WGS) entry which is preliminary data.</text>
</comment>
<dbReference type="EMBL" id="ARXU01000005">
    <property type="protein sequence ID" value="KGD61175.1"/>
    <property type="molecule type" value="Genomic_DNA"/>
</dbReference>
<dbReference type="Proteomes" id="UP000029443">
    <property type="component" value="Unassembled WGS sequence"/>
</dbReference>
<proteinExistence type="inferred from homology"/>
<dbReference type="InterPro" id="IPR017867">
    <property type="entry name" value="Tyr_phospatase_low_mol_wt"/>
</dbReference>
<evidence type="ECO:0000313" key="8">
    <source>
        <dbReference type="Proteomes" id="UP000029443"/>
    </source>
</evidence>
<feature type="domain" description="Phosphotyrosine protein phosphatase I" evidence="6">
    <location>
        <begin position="5"/>
        <end position="143"/>
    </location>
</feature>
<dbReference type="SMART" id="SM00226">
    <property type="entry name" value="LMWPc"/>
    <property type="match status" value="1"/>
</dbReference>
<evidence type="ECO:0000256" key="3">
    <source>
        <dbReference type="ARBA" id="ARBA00022801"/>
    </source>
</evidence>
<name>A0ABR4WCV9_9GAMM</name>
<dbReference type="PANTHER" id="PTHR11717">
    <property type="entry name" value="LOW MOLECULAR WEIGHT PROTEIN TYROSINE PHOSPHATASE"/>
    <property type="match status" value="1"/>
</dbReference>
<comment type="similarity">
    <text evidence="1">Belongs to the low molecular weight phosphotyrosine protein phosphatase family.</text>
</comment>
<sequence>MPMFERVLVVCDGNICRSPTVEAMLKREKPGLKVSSAGLLGLEGHDMEPTARKVAQQHGLQCELHTARKLTGELCRDNDLILVMESHQKDRLSQRYPEASGKVFLLTQWNGKHDIPDPYRRGHEAFERIYPMMEVATRAWAEKL</sequence>
<evidence type="ECO:0000256" key="4">
    <source>
        <dbReference type="ARBA" id="ARBA00022912"/>
    </source>
</evidence>
<dbReference type="CDD" id="cd16343">
    <property type="entry name" value="LMWPTP"/>
    <property type="match status" value="1"/>
</dbReference>
<organism evidence="7 8">
    <name type="scientific">Alcanivorax jadensis T9</name>
    <dbReference type="NCBI Taxonomy" id="1177181"/>
    <lineage>
        <taxon>Bacteria</taxon>
        <taxon>Pseudomonadati</taxon>
        <taxon>Pseudomonadota</taxon>
        <taxon>Gammaproteobacteria</taxon>
        <taxon>Oceanospirillales</taxon>
        <taxon>Alcanivoracaceae</taxon>
        <taxon>Alcanivorax</taxon>
    </lineage>
</organism>
<evidence type="ECO:0000259" key="6">
    <source>
        <dbReference type="SMART" id="SM00226"/>
    </source>
</evidence>
<dbReference type="PRINTS" id="PR00719">
    <property type="entry name" value="LMWPTPASE"/>
</dbReference>
<keyword evidence="3" id="KW-0378">Hydrolase</keyword>
<dbReference type="SUPFAM" id="SSF52788">
    <property type="entry name" value="Phosphotyrosine protein phosphatases I"/>
    <property type="match status" value="1"/>
</dbReference>
<comment type="catalytic activity">
    <reaction evidence="5">
        <text>O-phospho-L-tyrosyl-[protein] + H2O = L-tyrosyl-[protein] + phosphate</text>
        <dbReference type="Rhea" id="RHEA:10684"/>
        <dbReference type="Rhea" id="RHEA-COMP:10136"/>
        <dbReference type="Rhea" id="RHEA-COMP:20101"/>
        <dbReference type="ChEBI" id="CHEBI:15377"/>
        <dbReference type="ChEBI" id="CHEBI:43474"/>
        <dbReference type="ChEBI" id="CHEBI:46858"/>
        <dbReference type="ChEBI" id="CHEBI:61978"/>
        <dbReference type="EC" id="3.1.3.48"/>
    </reaction>
</comment>